<protein>
    <submittedName>
        <fullName evidence="3">YdjY domain-containing protein</fullName>
    </submittedName>
</protein>
<dbReference type="RefSeq" id="WP_252856008.1">
    <property type="nucleotide sequence ID" value="NZ_JAMXLR010000092.1"/>
</dbReference>
<comment type="caution">
    <text evidence="3">The sequence shown here is derived from an EMBL/GenBank/DDBJ whole genome shotgun (WGS) entry which is preliminary data.</text>
</comment>
<dbReference type="InterPro" id="IPR047750">
    <property type="entry name" value="YdjY-like"/>
</dbReference>
<gene>
    <name evidence="3" type="ORF">NG895_28695</name>
</gene>
<feature type="signal peptide" evidence="2">
    <location>
        <begin position="1"/>
        <end position="38"/>
    </location>
</feature>
<evidence type="ECO:0000256" key="1">
    <source>
        <dbReference type="SAM" id="MobiDB-lite"/>
    </source>
</evidence>
<evidence type="ECO:0000313" key="4">
    <source>
        <dbReference type="Proteomes" id="UP001155241"/>
    </source>
</evidence>
<name>A0A9X2FGS1_9BACT</name>
<dbReference type="EMBL" id="JAMXLR010000092">
    <property type="protein sequence ID" value="MCO6047902.1"/>
    <property type="molecule type" value="Genomic_DNA"/>
</dbReference>
<reference evidence="3" key="1">
    <citation type="submission" date="2022-06" db="EMBL/GenBank/DDBJ databases">
        <title>Aeoliella straminimaris, a novel planctomycete from sediments.</title>
        <authorList>
            <person name="Vitorino I.R."/>
            <person name="Lage O.M."/>
        </authorList>
    </citation>
    <scope>NUCLEOTIDE SEQUENCE</scope>
    <source>
        <strain evidence="3">ICT_H6.2</strain>
    </source>
</reference>
<feature type="region of interest" description="Disordered" evidence="1">
    <location>
        <begin position="293"/>
        <end position="317"/>
    </location>
</feature>
<feature type="chain" id="PRO_5040725795" evidence="2">
    <location>
        <begin position="39"/>
        <end position="317"/>
    </location>
</feature>
<feature type="compositionally biased region" description="Polar residues" evidence="1">
    <location>
        <begin position="298"/>
        <end position="317"/>
    </location>
</feature>
<organism evidence="3 4">
    <name type="scientific">Aeoliella straminimaris</name>
    <dbReference type="NCBI Taxonomy" id="2954799"/>
    <lineage>
        <taxon>Bacteria</taxon>
        <taxon>Pseudomonadati</taxon>
        <taxon>Planctomycetota</taxon>
        <taxon>Planctomycetia</taxon>
        <taxon>Pirellulales</taxon>
        <taxon>Lacipirellulaceae</taxon>
        <taxon>Aeoliella</taxon>
    </lineage>
</organism>
<sequence>MQTLASYRKQPATASHWAAYLAITLALIGLCCTTPASADETSTDDATSEKTTENEQGDALGQALESQAEPAAEEEDYETRRQREMEARKMSYLPPPENGKQLAKNGRAWIDRDKNVVYVDGRISLRKGQLEMFACPPNTKEHESIVSVESEAFVLHAGLLAVGAETGTPVAFAPEYKAPTGTKIDIDVIWKDKEGKQHKVRAQDWIRDTRTKKAMDLPWVFAGSGFWKNEELGTSGYLAEDGDLVCVANFSTAMLDVPAERTSNNSGLSYEAWTEKIPPLGWPVRLAFKPVLKDDGTQKPTSKPATADTATSSDVSK</sequence>
<dbReference type="AlphaFoldDB" id="A0A9X2FGS1"/>
<dbReference type="NCBIfam" id="NF040466">
    <property type="entry name" value="ydjY_domain"/>
    <property type="match status" value="1"/>
</dbReference>
<proteinExistence type="predicted"/>
<feature type="region of interest" description="Disordered" evidence="1">
    <location>
        <begin position="36"/>
        <end position="83"/>
    </location>
</feature>
<dbReference type="Proteomes" id="UP001155241">
    <property type="component" value="Unassembled WGS sequence"/>
</dbReference>
<evidence type="ECO:0000256" key="2">
    <source>
        <dbReference type="SAM" id="SignalP"/>
    </source>
</evidence>
<keyword evidence="4" id="KW-1185">Reference proteome</keyword>
<accession>A0A9X2FGS1</accession>
<keyword evidence="2" id="KW-0732">Signal</keyword>
<evidence type="ECO:0000313" key="3">
    <source>
        <dbReference type="EMBL" id="MCO6047902.1"/>
    </source>
</evidence>